<dbReference type="Pfam" id="PF01548">
    <property type="entry name" value="DEDD_Tnp_IS110"/>
    <property type="match status" value="1"/>
</dbReference>
<protein>
    <submittedName>
        <fullName evidence="3">Uncharacterized protein</fullName>
    </submittedName>
</protein>
<organism evidence="3 4">
    <name type="scientific">Xanthomonas sacchari</name>
    <dbReference type="NCBI Taxonomy" id="56458"/>
    <lineage>
        <taxon>Bacteria</taxon>
        <taxon>Pseudomonadati</taxon>
        <taxon>Pseudomonadota</taxon>
        <taxon>Gammaproteobacteria</taxon>
        <taxon>Lysobacterales</taxon>
        <taxon>Lysobacteraceae</taxon>
        <taxon>Xanthomonas</taxon>
    </lineage>
</organism>
<dbReference type="Proteomes" id="UP000247346">
    <property type="component" value="Unassembled WGS sequence"/>
</dbReference>
<evidence type="ECO:0000259" key="2">
    <source>
        <dbReference type="Pfam" id="PF02371"/>
    </source>
</evidence>
<dbReference type="GO" id="GO:0006313">
    <property type="term" value="P:DNA transposition"/>
    <property type="evidence" value="ECO:0007669"/>
    <property type="project" value="InterPro"/>
</dbReference>
<dbReference type="AlphaFoldDB" id="A0A2P5YYE4"/>
<feature type="domain" description="Transposase IS110-like N-terminal" evidence="1">
    <location>
        <begin position="13"/>
        <end position="154"/>
    </location>
</feature>
<gene>
    <name evidence="3" type="ORF">XsacCFBP4641_20685</name>
</gene>
<dbReference type="PANTHER" id="PTHR33055:SF13">
    <property type="entry name" value="TRANSPOSASE"/>
    <property type="match status" value="1"/>
</dbReference>
<sequence length="315" mass="34628">MSLLRRTSMRRHVGIDASKAELVIHVLPDEQAWTQPNTPQGQRALAQRLAGMDCERIVLEASGGYERAVLQVLRQADLPVVRMPADRPRKLAQALGLHAKTDALDARLLAIAAQHIPTTPTPVAPEHQQSLRELLDLRATLVSQRDAHRRRLEHITSAKVQHRCREVIALLNQQIQTLTQEIGQQGKTCSSLPKVPGLGTILRAVLAARLPELGTLPPRKLAALVGLAPFNHDSGCWKGQRRIKGGRADVRRVLYMATWASIRAKSPLANTYARLRAAGKPAKVAIVACMHKFLRWLNAIARDQAPYAPPVIAGA</sequence>
<dbReference type="EMBL" id="MDEK01000036">
    <property type="protein sequence ID" value="PPU79483.1"/>
    <property type="molecule type" value="Genomic_DNA"/>
</dbReference>
<proteinExistence type="predicted"/>
<evidence type="ECO:0000313" key="3">
    <source>
        <dbReference type="EMBL" id="PPU79483.1"/>
    </source>
</evidence>
<dbReference type="Pfam" id="PF02371">
    <property type="entry name" value="Transposase_20"/>
    <property type="match status" value="1"/>
</dbReference>
<dbReference type="GO" id="GO:0003677">
    <property type="term" value="F:DNA binding"/>
    <property type="evidence" value="ECO:0007669"/>
    <property type="project" value="InterPro"/>
</dbReference>
<dbReference type="InterPro" id="IPR002525">
    <property type="entry name" value="Transp_IS110-like_N"/>
</dbReference>
<dbReference type="InterPro" id="IPR003346">
    <property type="entry name" value="Transposase_20"/>
</dbReference>
<name>A0A2P5YYE4_9XANT</name>
<reference evidence="3 4" key="1">
    <citation type="submission" date="2016-08" db="EMBL/GenBank/DDBJ databases">
        <authorList>
            <person name="Seilhamer J.J."/>
        </authorList>
    </citation>
    <scope>NUCLEOTIDE SEQUENCE [LARGE SCALE GENOMIC DNA]</scope>
    <source>
        <strain evidence="3 4">CFBP4641</strain>
    </source>
</reference>
<dbReference type="GO" id="GO:0004803">
    <property type="term" value="F:transposase activity"/>
    <property type="evidence" value="ECO:0007669"/>
    <property type="project" value="InterPro"/>
</dbReference>
<evidence type="ECO:0000259" key="1">
    <source>
        <dbReference type="Pfam" id="PF01548"/>
    </source>
</evidence>
<dbReference type="PANTHER" id="PTHR33055">
    <property type="entry name" value="TRANSPOSASE FOR INSERTION SEQUENCE ELEMENT IS1111A"/>
    <property type="match status" value="1"/>
</dbReference>
<comment type="caution">
    <text evidence="3">The sequence shown here is derived from an EMBL/GenBank/DDBJ whole genome shotgun (WGS) entry which is preliminary data.</text>
</comment>
<dbReference type="NCBIfam" id="NF033542">
    <property type="entry name" value="transpos_IS110"/>
    <property type="match status" value="1"/>
</dbReference>
<evidence type="ECO:0000313" key="4">
    <source>
        <dbReference type="Proteomes" id="UP000247346"/>
    </source>
</evidence>
<dbReference type="InterPro" id="IPR047650">
    <property type="entry name" value="Transpos_IS110"/>
</dbReference>
<feature type="domain" description="Transposase IS116/IS110/IS902 C-terminal" evidence="2">
    <location>
        <begin position="191"/>
        <end position="272"/>
    </location>
</feature>
<accession>A0A2P5YYE4</accession>